<dbReference type="SUPFAM" id="SSF55129">
    <property type="entry name" value="Ribosomal protein L30p/L7e"/>
    <property type="match status" value="1"/>
</dbReference>
<name>A0ABQ5KL71_9EUKA</name>
<dbReference type="Proteomes" id="UP001057375">
    <property type="component" value="Unassembled WGS sequence"/>
</dbReference>
<protein>
    <submittedName>
        <fullName evidence="2">Ribosomal protein L7/L30 like protein</fullName>
    </submittedName>
</protein>
<keyword evidence="2" id="KW-0687">Ribonucleoprotein</keyword>
<keyword evidence="2" id="KW-0689">Ribosomal protein</keyword>
<gene>
    <name evidence="2" type="ORF">ADUPG1_006799</name>
</gene>
<dbReference type="InterPro" id="IPR039699">
    <property type="entry name" value="Ribosomal_uL30"/>
</dbReference>
<evidence type="ECO:0000313" key="2">
    <source>
        <dbReference type="EMBL" id="GKT32716.1"/>
    </source>
</evidence>
<feature type="region of interest" description="Disordered" evidence="1">
    <location>
        <begin position="15"/>
        <end position="41"/>
    </location>
</feature>
<dbReference type="PANTHER" id="PTHR11524">
    <property type="entry name" value="60S RIBOSOMAL PROTEIN L7"/>
    <property type="match status" value="1"/>
</dbReference>
<dbReference type="PANTHER" id="PTHR11524:SF16">
    <property type="entry name" value="LARGE RIBOSOMAL SUBUNIT PROTEIN UL30"/>
    <property type="match status" value="1"/>
</dbReference>
<dbReference type="Gene3D" id="3.30.1390.20">
    <property type="entry name" value="Ribosomal protein L30, ferredoxin-like fold domain"/>
    <property type="match status" value="1"/>
</dbReference>
<keyword evidence="3" id="KW-1185">Reference proteome</keyword>
<dbReference type="GO" id="GO:0005840">
    <property type="term" value="C:ribosome"/>
    <property type="evidence" value="ECO:0007669"/>
    <property type="project" value="UniProtKB-KW"/>
</dbReference>
<sequence>MEAHPEVVLKRRKALQHKITSKLASRKRNQKSKGTGRKSKKTEKILIPEQIIRKTMMKKYDAAACSIRQRSNKPFVVPDDAKLIFAMRIRRSRHMTAQVKQALRGLGLLVGPGYGVFLQVTKDNLSLLRAAESYIVWGWPSLKLVRELMEKRATVRLDKGEELLTDNVMIEKAFGEKYGYVCIDDLVHVIYNVGEGFDDIIKKFLKPFCVCESGRATKLDLSHKFDESIPKRGGFGFRGVEVNTFVLGLL</sequence>
<accession>A0ABQ5KL71</accession>
<comment type="caution">
    <text evidence="2">The sequence shown here is derived from an EMBL/GenBank/DDBJ whole genome shotgun (WGS) entry which is preliminary data.</text>
</comment>
<dbReference type="InterPro" id="IPR036919">
    <property type="entry name" value="Ribo_uL30_ferredoxin-like_sf"/>
</dbReference>
<reference evidence="2" key="1">
    <citation type="submission" date="2022-03" db="EMBL/GenBank/DDBJ databases">
        <title>Draft genome sequence of Aduncisulcus paluster, a free-living microaerophilic Fornicata.</title>
        <authorList>
            <person name="Yuyama I."/>
            <person name="Kume K."/>
            <person name="Tamura T."/>
            <person name="Inagaki Y."/>
            <person name="Hashimoto T."/>
        </authorList>
    </citation>
    <scope>NUCLEOTIDE SEQUENCE</scope>
    <source>
        <strain evidence="2">NY0171</strain>
    </source>
</reference>
<dbReference type="EMBL" id="BQXS01010040">
    <property type="protein sequence ID" value="GKT32716.1"/>
    <property type="molecule type" value="Genomic_DNA"/>
</dbReference>
<organism evidence="2 3">
    <name type="scientific">Aduncisulcus paluster</name>
    <dbReference type="NCBI Taxonomy" id="2918883"/>
    <lineage>
        <taxon>Eukaryota</taxon>
        <taxon>Metamonada</taxon>
        <taxon>Carpediemonas-like organisms</taxon>
        <taxon>Aduncisulcus</taxon>
    </lineage>
</organism>
<evidence type="ECO:0000313" key="3">
    <source>
        <dbReference type="Proteomes" id="UP001057375"/>
    </source>
</evidence>
<evidence type="ECO:0000256" key="1">
    <source>
        <dbReference type="SAM" id="MobiDB-lite"/>
    </source>
</evidence>
<proteinExistence type="predicted"/>